<evidence type="ECO:0000256" key="1">
    <source>
        <dbReference type="ARBA" id="ARBA00022737"/>
    </source>
</evidence>
<dbReference type="Pfam" id="PF12854">
    <property type="entry name" value="PPR_1"/>
    <property type="match status" value="3"/>
</dbReference>
<evidence type="ECO:0000313" key="4">
    <source>
        <dbReference type="Proteomes" id="UP001370490"/>
    </source>
</evidence>
<feature type="repeat" description="PPR" evidence="2">
    <location>
        <begin position="243"/>
        <end position="277"/>
    </location>
</feature>
<protein>
    <submittedName>
        <fullName evidence="3">Pentatricopeptide repeat</fullName>
    </submittedName>
</protein>
<evidence type="ECO:0000256" key="2">
    <source>
        <dbReference type="PROSITE-ProRule" id="PRU00708"/>
    </source>
</evidence>
<comment type="caution">
    <text evidence="3">The sequence shown here is derived from an EMBL/GenBank/DDBJ whole genome shotgun (WGS) entry which is preliminary data.</text>
</comment>
<feature type="repeat" description="PPR" evidence="2">
    <location>
        <begin position="115"/>
        <end position="149"/>
    </location>
</feature>
<feature type="repeat" description="PPR" evidence="2">
    <location>
        <begin position="207"/>
        <end position="241"/>
    </location>
</feature>
<keyword evidence="4" id="KW-1185">Reference proteome</keyword>
<feature type="repeat" description="PPR" evidence="2">
    <location>
        <begin position="150"/>
        <end position="184"/>
    </location>
</feature>
<dbReference type="Gene3D" id="1.25.40.10">
    <property type="entry name" value="Tetratricopeptide repeat domain"/>
    <property type="match status" value="3"/>
</dbReference>
<gene>
    <name evidence="3" type="ORF">RJ641_015972</name>
</gene>
<reference evidence="3 4" key="1">
    <citation type="submission" date="2023-12" db="EMBL/GenBank/DDBJ databases">
        <title>A high-quality genome assembly for Dillenia turbinata (Dilleniales).</title>
        <authorList>
            <person name="Chanderbali A."/>
        </authorList>
    </citation>
    <scope>NUCLEOTIDE SEQUENCE [LARGE SCALE GENOMIC DNA]</scope>
    <source>
        <strain evidence="3">LSX21</strain>
        <tissue evidence="3">Leaf</tissue>
    </source>
</reference>
<dbReference type="Proteomes" id="UP001370490">
    <property type="component" value="Unassembled WGS sequence"/>
</dbReference>
<dbReference type="Pfam" id="PF13041">
    <property type="entry name" value="PPR_2"/>
    <property type="match status" value="2"/>
</dbReference>
<keyword evidence="1" id="KW-0677">Repeat</keyword>
<feature type="repeat" description="PPR" evidence="2">
    <location>
        <begin position="41"/>
        <end position="75"/>
    </location>
</feature>
<dbReference type="InterPro" id="IPR011990">
    <property type="entry name" value="TPR-like_helical_dom_sf"/>
</dbReference>
<dbReference type="PROSITE" id="PS51375">
    <property type="entry name" value="PPR"/>
    <property type="match status" value="6"/>
</dbReference>
<accession>A0AAN8V281</accession>
<evidence type="ECO:0000313" key="3">
    <source>
        <dbReference type="EMBL" id="KAK6920068.1"/>
    </source>
</evidence>
<dbReference type="NCBIfam" id="TIGR00756">
    <property type="entry name" value="PPR"/>
    <property type="match status" value="5"/>
</dbReference>
<dbReference type="AlphaFoldDB" id="A0AAN8V281"/>
<organism evidence="3 4">
    <name type="scientific">Dillenia turbinata</name>
    <dbReference type="NCBI Taxonomy" id="194707"/>
    <lineage>
        <taxon>Eukaryota</taxon>
        <taxon>Viridiplantae</taxon>
        <taxon>Streptophyta</taxon>
        <taxon>Embryophyta</taxon>
        <taxon>Tracheophyta</taxon>
        <taxon>Spermatophyta</taxon>
        <taxon>Magnoliopsida</taxon>
        <taxon>eudicotyledons</taxon>
        <taxon>Gunneridae</taxon>
        <taxon>Pentapetalae</taxon>
        <taxon>Dilleniales</taxon>
        <taxon>Dilleniaceae</taxon>
        <taxon>Dillenia</taxon>
    </lineage>
</organism>
<sequence>MGLFPDAIKLSQLITRLCRKGKSGKVWDLLHDTMKLGGSIDAPLCNALLTGWSRANDFQRMNLLLAEMKDMGVQPSVITFGILVNHLCKFRRVDEALQMLRKMNEGVEGFSVKPNVVIYNTVIDGLCQVGGQDEGLELEQMRLRHGVQPDVVTLNTMVDGMCRNGRINSAIQFFNEMQEKGLKGVVITYSALINAFCKMLSTGLVPTVVPYAAFINAYCLNGDINTAMKVFEKMNSLSKVAPNAVIYTILIDNLCKNSRVEDALSLMENMKSKRETPRTFTYNAIFRGLQKSNNLE</sequence>
<name>A0AAN8V281_9MAGN</name>
<feature type="repeat" description="PPR" evidence="2">
    <location>
        <begin position="76"/>
        <end position="106"/>
    </location>
</feature>
<dbReference type="PANTHER" id="PTHR45613">
    <property type="entry name" value="PENTATRICOPEPTIDE REPEAT-CONTAINING PROTEIN"/>
    <property type="match status" value="1"/>
</dbReference>
<dbReference type="PANTHER" id="PTHR45613:SF9">
    <property type="entry name" value="MITOCHONDRIAL GROUP I INTRON SPLICING FACTOR CCM1"/>
    <property type="match status" value="1"/>
</dbReference>
<dbReference type="EMBL" id="JBAMMX010000021">
    <property type="protein sequence ID" value="KAK6920068.1"/>
    <property type="molecule type" value="Genomic_DNA"/>
</dbReference>
<proteinExistence type="predicted"/>
<dbReference type="InterPro" id="IPR002885">
    <property type="entry name" value="PPR_rpt"/>
</dbReference>